<keyword evidence="2" id="KW-1185">Reference proteome</keyword>
<dbReference type="RefSeq" id="WP_382420459.1">
    <property type="nucleotide sequence ID" value="NZ_JBHSCW010000001.1"/>
</dbReference>
<dbReference type="Gene3D" id="3.40.630.40">
    <property type="entry name" value="Zn-dependent exopeptidases"/>
    <property type="match status" value="1"/>
</dbReference>
<sequence>MDGPAHTSEICETHEVLRPRRQSLPLVVASPHSGSSYPADFLARSRLDPLMLRRSEDSFVDEIFAAAPELGAPLLRALFPRAYVDPNREPYELDPAMFDEPLPDYVNSASPRVAAGLGTVARVVANGAEIYSGKLDLAEALERIERCYRPYHEALACLLGETRQRFGACLLLDCHSMPSNAQNWGRDPRLPAMDIVLGDCHGAACAPEVTQCAVEVLSAAGYRVGRNKPYSGGYVTRHYGRPREGLHCLQIEINRRLYMDETRIQRGAGLKKLADMVPDLLAGLGRLPLAPS</sequence>
<dbReference type="InterPro" id="IPR007709">
    <property type="entry name" value="N-FG_amidohydro"/>
</dbReference>
<evidence type="ECO:0000313" key="2">
    <source>
        <dbReference type="Proteomes" id="UP001595799"/>
    </source>
</evidence>
<proteinExistence type="predicted"/>
<dbReference type="Pfam" id="PF05013">
    <property type="entry name" value="FGase"/>
    <property type="match status" value="1"/>
</dbReference>
<name>A0ABV8UI96_9PROT</name>
<accession>A0ABV8UI96</accession>
<dbReference type="Proteomes" id="UP001595799">
    <property type="component" value="Unassembled WGS sequence"/>
</dbReference>
<protein>
    <submittedName>
        <fullName evidence="1">N-formylglutamate amidohydrolase</fullName>
    </submittedName>
</protein>
<evidence type="ECO:0000313" key="1">
    <source>
        <dbReference type="EMBL" id="MFC4350224.1"/>
    </source>
</evidence>
<gene>
    <name evidence="1" type="ORF">ACFOW6_01575</name>
</gene>
<reference evidence="2" key="1">
    <citation type="journal article" date="2019" name="Int. J. Syst. Evol. Microbiol.">
        <title>The Global Catalogue of Microorganisms (GCM) 10K type strain sequencing project: providing services to taxonomists for standard genome sequencing and annotation.</title>
        <authorList>
            <consortium name="The Broad Institute Genomics Platform"/>
            <consortium name="The Broad Institute Genome Sequencing Center for Infectious Disease"/>
            <person name="Wu L."/>
            <person name="Ma J."/>
        </authorList>
    </citation>
    <scope>NUCLEOTIDE SEQUENCE [LARGE SCALE GENOMIC DNA]</scope>
    <source>
        <strain evidence="2">CECT 8472</strain>
    </source>
</reference>
<dbReference type="SUPFAM" id="SSF53187">
    <property type="entry name" value="Zn-dependent exopeptidases"/>
    <property type="match status" value="1"/>
</dbReference>
<dbReference type="EMBL" id="JBHSCW010000001">
    <property type="protein sequence ID" value="MFC4350224.1"/>
    <property type="molecule type" value="Genomic_DNA"/>
</dbReference>
<comment type="caution">
    <text evidence="1">The sequence shown here is derived from an EMBL/GenBank/DDBJ whole genome shotgun (WGS) entry which is preliminary data.</text>
</comment>
<organism evidence="1 2">
    <name type="scientific">Fodinicurvata halophila</name>
    <dbReference type="NCBI Taxonomy" id="1419723"/>
    <lineage>
        <taxon>Bacteria</taxon>
        <taxon>Pseudomonadati</taxon>
        <taxon>Pseudomonadota</taxon>
        <taxon>Alphaproteobacteria</taxon>
        <taxon>Rhodospirillales</taxon>
        <taxon>Rhodovibrionaceae</taxon>
        <taxon>Fodinicurvata</taxon>
    </lineage>
</organism>